<dbReference type="AlphaFoldDB" id="A0A3N2DDN3"/>
<dbReference type="PROSITE" id="PS50975">
    <property type="entry name" value="ATP_GRASP"/>
    <property type="match status" value="1"/>
</dbReference>
<dbReference type="GO" id="GO:0046872">
    <property type="term" value="F:metal ion binding"/>
    <property type="evidence" value="ECO:0007669"/>
    <property type="project" value="InterPro"/>
</dbReference>
<dbReference type="GO" id="GO:0016874">
    <property type="term" value="F:ligase activity"/>
    <property type="evidence" value="ECO:0007669"/>
    <property type="project" value="UniProtKB-KW"/>
</dbReference>
<dbReference type="InterPro" id="IPR003806">
    <property type="entry name" value="ATP-grasp_PylC-type"/>
</dbReference>
<evidence type="ECO:0000313" key="4">
    <source>
        <dbReference type="Proteomes" id="UP000275394"/>
    </source>
</evidence>
<dbReference type="InterPro" id="IPR011761">
    <property type="entry name" value="ATP-grasp"/>
</dbReference>
<comment type="caution">
    <text evidence="3">The sequence shown here is derived from an EMBL/GenBank/DDBJ whole genome shotgun (WGS) entry which is preliminary data.</text>
</comment>
<dbReference type="OrthoDB" id="40611at2"/>
<organism evidence="3 4">
    <name type="scientific">Sinobacterium caligoides</name>
    <dbReference type="NCBI Taxonomy" id="933926"/>
    <lineage>
        <taxon>Bacteria</taxon>
        <taxon>Pseudomonadati</taxon>
        <taxon>Pseudomonadota</taxon>
        <taxon>Gammaproteobacteria</taxon>
        <taxon>Cellvibrionales</taxon>
        <taxon>Spongiibacteraceae</taxon>
        <taxon>Sinobacterium</taxon>
    </lineage>
</organism>
<proteinExistence type="predicted"/>
<keyword evidence="1" id="KW-0067">ATP-binding</keyword>
<evidence type="ECO:0000256" key="1">
    <source>
        <dbReference type="PROSITE-ProRule" id="PRU00409"/>
    </source>
</evidence>
<sequence>MRIIFTVNALHTIKFMELITKEHDVLAITTGKHFHAACNKIKLIPSFNVIQNIVDEFNADIVIASDIEYTLPSFQSLTGASLFYSDSRSCNILDDKISFTHLCRDLELPYPETIILDNDDIQKGINSIDKKYLSGDYLLKPSNLCNGRGIVKLTSETHSDHFNQSSSWMIQQRIHGKDLSLTAICKDGRILSLIVYESIFSNKNSSMIIRKVIQSNRITEECHTLTRKIVEQMRYTGFLGLDLRITEQQNIYLLEANPVLTQGILWMPPISTSLLRSMAGNTPHHHEKQLHNENKLLIDNFYLLRTIINHPLTIIKHLPSIAIHGRSDYSLRQVAKLIQYLVGAHGLLKTVRFFKHGHFDLLPSFDDSIET</sequence>
<reference evidence="3 4" key="1">
    <citation type="submission" date="2018-11" db="EMBL/GenBank/DDBJ databases">
        <title>Genomic Encyclopedia of Type Strains, Phase IV (KMG-IV): sequencing the most valuable type-strain genomes for metagenomic binning, comparative biology and taxonomic classification.</title>
        <authorList>
            <person name="Goeker M."/>
        </authorList>
    </citation>
    <scope>NUCLEOTIDE SEQUENCE [LARGE SCALE GENOMIC DNA]</scope>
    <source>
        <strain evidence="3 4">DSM 100316</strain>
    </source>
</reference>
<dbReference type="SUPFAM" id="SSF56059">
    <property type="entry name" value="Glutathione synthetase ATP-binding domain-like"/>
    <property type="match status" value="1"/>
</dbReference>
<dbReference type="Gene3D" id="3.30.470.20">
    <property type="entry name" value="ATP-grasp fold, B domain"/>
    <property type="match status" value="1"/>
</dbReference>
<dbReference type="EMBL" id="RKHR01000008">
    <property type="protein sequence ID" value="ROR97905.1"/>
    <property type="molecule type" value="Genomic_DNA"/>
</dbReference>
<keyword evidence="3" id="KW-0436">Ligase</keyword>
<dbReference type="Pfam" id="PF02655">
    <property type="entry name" value="ATP-grasp_3"/>
    <property type="match status" value="1"/>
</dbReference>
<protein>
    <submittedName>
        <fullName evidence="3">Putative ATP-grasp superfamily ATP-dependent carboligase</fullName>
    </submittedName>
</protein>
<evidence type="ECO:0000313" key="3">
    <source>
        <dbReference type="EMBL" id="ROR97905.1"/>
    </source>
</evidence>
<gene>
    <name evidence="3" type="ORF">EDC56_3574</name>
</gene>
<keyword evidence="4" id="KW-1185">Reference proteome</keyword>
<evidence type="ECO:0000259" key="2">
    <source>
        <dbReference type="PROSITE" id="PS50975"/>
    </source>
</evidence>
<dbReference type="Proteomes" id="UP000275394">
    <property type="component" value="Unassembled WGS sequence"/>
</dbReference>
<keyword evidence="1" id="KW-0547">Nucleotide-binding</keyword>
<feature type="domain" description="ATP-grasp" evidence="2">
    <location>
        <begin position="100"/>
        <end position="283"/>
    </location>
</feature>
<dbReference type="RefSeq" id="WP_123713903.1">
    <property type="nucleotide sequence ID" value="NZ_RKHR01000008.1"/>
</dbReference>
<accession>A0A3N2DDN3</accession>
<name>A0A3N2DDN3_9GAMM</name>
<dbReference type="GO" id="GO:0005524">
    <property type="term" value="F:ATP binding"/>
    <property type="evidence" value="ECO:0007669"/>
    <property type="project" value="UniProtKB-UniRule"/>
</dbReference>